<dbReference type="EMBL" id="WMFA01000048">
    <property type="protein sequence ID" value="MYL73166.1"/>
    <property type="molecule type" value="Genomic_DNA"/>
</dbReference>
<feature type="non-terminal residue" evidence="1">
    <location>
        <position position="1"/>
    </location>
</feature>
<name>A0A845FHT0_9BACI</name>
<organism evidence="1 2">
    <name type="scientific">Halobacillus litoralis</name>
    <dbReference type="NCBI Taxonomy" id="45668"/>
    <lineage>
        <taxon>Bacteria</taxon>
        <taxon>Bacillati</taxon>
        <taxon>Bacillota</taxon>
        <taxon>Bacilli</taxon>
        <taxon>Bacillales</taxon>
        <taxon>Bacillaceae</taxon>
        <taxon>Halobacillus</taxon>
    </lineage>
</organism>
<proteinExistence type="predicted"/>
<sequence>MSSLMERSFGSVQDLNRYRKELTRALEQRMNEKMQALAPNDAKPASV</sequence>
<protein>
    <submittedName>
        <fullName evidence="1">Ferritin-like domain-containing protein</fullName>
    </submittedName>
</protein>
<evidence type="ECO:0000313" key="2">
    <source>
        <dbReference type="Proteomes" id="UP000450457"/>
    </source>
</evidence>
<accession>A0A845FHT0</accession>
<dbReference type="Proteomes" id="UP000450457">
    <property type="component" value="Unassembled WGS sequence"/>
</dbReference>
<reference evidence="1 2" key="1">
    <citation type="submission" date="2019-11" db="EMBL/GenBank/DDBJ databases">
        <title>Genome sequences of 17 halophilic strains isolated from different environments.</title>
        <authorList>
            <person name="Furrow R.E."/>
        </authorList>
    </citation>
    <scope>NUCLEOTIDE SEQUENCE [LARGE SCALE GENOMIC DNA]</scope>
    <source>
        <strain evidence="1 2">SL-4</strain>
    </source>
</reference>
<gene>
    <name evidence="1" type="ORF">GLW00_20400</name>
</gene>
<dbReference type="AlphaFoldDB" id="A0A845FHT0"/>
<evidence type="ECO:0000313" key="1">
    <source>
        <dbReference type="EMBL" id="MYL73166.1"/>
    </source>
</evidence>
<comment type="caution">
    <text evidence="1">The sequence shown here is derived from an EMBL/GenBank/DDBJ whole genome shotgun (WGS) entry which is preliminary data.</text>
</comment>